<reference evidence="14" key="1">
    <citation type="submission" date="2020-01" db="EMBL/GenBank/DDBJ databases">
        <title>Draft genome sequence of the Termite Coptotermes fromosanus.</title>
        <authorList>
            <person name="Itakura S."/>
            <person name="Yosikawa Y."/>
            <person name="Umezawa K."/>
        </authorList>
    </citation>
    <scope>NUCLEOTIDE SEQUENCE [LARGE SCALE GENOMIC DNA]</scope>
</reference>
<keyword evidence="6" id="KW-0479">Metal-binding</keyword>
<evidence type="ECO:0000256" key="7">
    <source>
        <dbReference type="ARBA" id="ARBA00022771"/>
    </source>
</evidence>
<dbReference type="PROSITE" id="PS51081">
    <property type="entry name" value="ZF_SIAH"/>
    <property type="match status" value="1"/>
</dbReference>
<keyword evidence="9" id="KW-0862">Zinc</keyword>
<dbReference type="UniPathway" id="UPA00143"/>
<dbReference type="InterPro" id="IPR004162">
    <property type="entry name" value="SINA-like_animal"/>
</dbReference>
<dbReference type="Gene3D" id="3.30.40.10">
    <property type="entry name" value="Zinc/RING finger domain, C3HC4 (zinc finger)"/>
    <property type="match status" value="2"/>
</dbReference>
<proteinExistence type="inferred from homology"/>
<sequence length="212" mass="23949">GITRCTSGNGEMDSTLRKIVAKLQCRVCMQYMTPPIAMCQRGHSICNTCRQKVKQCPTCRQRFSRYRCQLLENIAQKIKYPCKYYKEGCEYVSAAKRIQSHETRCRHRPVTCPFSVVSKNVCWRGHVSGMLDHVSRKHKLLVAEPVLGKCILTLDCVGPCPSYVALSALDATFFVVCTVANMDLYCCILHAGPEEKASCYDYSVTIRKRDGS</sequence>
<dbReference type="EMBL" id="BLKM01006281">
    <property type="protein sequence ID" value="GFG36774.1"/>
    <property type="molecule type" value="Genomic_DNA"/>
</dbReference>
<evidence type="ECO:0000256" key="8">
    <source>
        <dbReference type="ARBA" id="ARBA00022786"/>
    </source>
</evidence>
<accession>A0A6L2PX22</accession>
<keyword evidence="8" id="KW-0833">Ubl conjugation pathway</keyword>
<evidence type="ECO:0000259" key="12">
    <source>
        <dbReference type="PROSITE" id="PS51081"/>
    </source>
</evidence>
<dbReference type="GO" id="GO:0016567">
    <property type="term" value="P:protein ubiquitination"/>
    <property type="evidence" value="ECO:0007669"/>
    <property type="project" value="UniProtKB-UniPathway"/>
</dbReference>
<evidence type="ECO:0000259" key="11">
    <source>
        <dbReference type="PROSITE" id="PS50089"/>
    </source>
</evidence>
<evidence type="ECO:0000256" key="6">
    <source>
        <dbReference type="ARBA" id="ARBA00022723"/>
    </source>
</evidence>
<dbReference type="FunFam" id="3.30.40.10:FF:000041">
    <property type="entry name" value="E3 ubiquitin-protein ligase SINAT3"/>
    <property type="match status" value="1"/>
</dbReference>
<comment type="pathway">
    <text evidence="2">Protein modification; protein ubiquitination.</text>
</comment>
<dbReference type="InterPro" id="IPR001841">
    <property type="entry name" value="Znf_RING"/>
</dbReference>
<evidence type="ECO:0000256" key="3">
    <source>
        <dbReference type="ARBA" id="ARBA00009119"/>
    </source>
</evidence>
<organism evidence="13 14">
    <name type="scientific">Coptotermes formosanus</name>
    <name type="common">Formosan subterranean termite</name>
    <dbReference type="NCBI Taxonomy" id="36987"/>
    <lineage>
        <taxon>Eukaryota</taxon>
        <taxon>Metazoa</taxon>
        <taxon>Ecdysozoa</taxon>
        <taxon>Arthropoda</taxon>
        <taxon>Hexapoda</taxon>
        <taxon>Insecta</taxon>
        <taxon>Pterygota</taxon>
        <taxon>Neoptera</taxon>
        <taxon>Polyneoptera</taxon>
        <taxon>Dictyoptera</taxon>
        <taxon>Blattodea</taxon>
        <taxon>Blattoidea</taxon>
        <taxon>Termitoidae</taxon>
        <taxon>Rhinotermitidae</taxon>
        <taxon>Coptotermes</taxon>
    </lineage>
</organism>
<dbReference type="Proteomes" id="UP000502823">
    <property type="component" value="Unassembled WGS sequence"/>
</dbReference>
<dbReference type="GO" id="GO:0061630">
    <property type="term" value="F:ubiquitin protein ligase activity"/>
    <property type="evidence" value="ECO:0007669"/>
    <property type="project" value="UniProtKB-EC"/>
</dbReference>
<comment type="caution">
    <text evidence="13">The sequence shown here is derived from an EMBL/GenBank/DDBJ whole genome shotgun (WGS) entry which is preliminary data.</text>
</comment>
<dbReference type="InterPro" id="IPR049548">
    <property type="entry name" value="Sina-like_RING"/>
</dbReference>
<dbReference type="InterPro" id="IPR013083">
    <property type="entry name" value="Znf_RING/FYVE/PHD"/>
</dbReference>
<dbReference type="OrthoDB" id="4788989at2759"/>
<dbReference type="PROSITE" id="PS50089">
    <property type="entry name" value="ZF_RING_2"/>
    <property type="match status" value="1"/>
</dbReference>
<protein>
    <recommendedName>
        <fullName evidence="4">RING-type E3 ubiquitin transferase</fullName>
        <ecNumber evidence="4">2.3.2.27</ecNumber>
    </recommendedName>
</protein>
<comment type="catalytic activity">
    <reaction evidence="1">
        <text>S-ubiquitinyl-[E2 ubiquitin-conjugating enzyme]-L-cysteine + [acceptor protein]-L-lysine = [E2 ubiquitin-conjugating enzyme]-L-cysteine + N(6)-ubiquitinyl-[acceptor protein]-L-lysine.</text>
        <dbReference type="EC" id="2.3.2.27"/>
    </reaction>
</comment>
<dbReference type="EC" id="2.3.2.27" evidence="4"/>
<dbReference type="SUPFAM" id="SSF49599">
    <property type="entry name" value="TRAF domain-like"/>
    <property type="match status" value="1"/>
</dbReference>
<feature type="non-terminal residue" evidence="13">
    <location>
        <position position="1"/>
    </location>
</feature>
<dbReference type="InterPro" id="IPR013010">
    <property type="entry name" value="Znf_SIAH"/>
</dbReference>
<dbReference type="InParanoid" id="A0A6L2PX22"/>
<feature type="domain" description="RING-type" evidence="11">
    <location>
        <begin position="25"/>
        <end position="60"/>
    </location>
</feature>
<dbReference type="GO" id="GO:0043161">
    <property type="term" value="P:proteasome-mediated ubiquitin-dependent protein catabolic process"/>
    <property type="evidence" value="ECO:0007669"/>
    <property type="project" value="TreeGrafter"/>
</dbReference>
<dbReference type="Pfam" id="PF21361">
    <property type="entry name" value="Sina_ZnF"/>
    <property type="match status" value="1"/>
</dbReference>
<keyword evidence="7 10" id="KW-0863">Zinc-finger</keyword>
<feature type="non-terminal residue" evidence="13">
    <location>
        <position position="212"/>
    </location>
</feature>
<comment type="similarity">
    <text evidence="3">Belongs to the SINA (Seven in absentia) family.</text>
</comment>
<dbReference type="GO" id="GO:0005737">
    <property type="term" value="C:cytoplasm"/>
    <property type="evidence" value="ECO:0007669"/>
    <property type="project" value="TreeGrafter"/>
</dbReference>
<evidence type="ECO:0000256" key="2">
    <source>
        <dbReference type="ARBA" id="ARBA00004906"/>
    </source>
</evidence>
<keyword evidence="5" id="KW-0808">Transferase</keyword>
<dbReference type="SUPFAM" id="SSF57850">
    <property type="entry name" value="RING/U-box"/>
    <property type="match status" value="1"/>
</dbReference>
<evidence type="ECO:0000313" key="14">
    <source>
        <dbReference type="Proteomes" id="UP000502823"/>
    </source>
</evidence>
<gene>
    <name evidence="13" type="ORF">Cfor_07306</name>
</gene>
<dbReference type="PANTHER" id="PTHR45877">
    <property type="entry name" value="E3 UBIQUITIN-PROTEIN LIGASE SIAH2"/>
    <property type="match status" value="1"/>
</dbReference>
<keyword evidence="14" id="KW-1185">Reference proteome</keyword>
<evidence type="ECO:0000256" key="5">
    <source>
        <dbReference type="ARBA" id="ARBA00022679"/>
    </source>
</evidence>
<evidence type="ECO:0000313" key="13">
    <source>
        <dbReference type="EMBL" id="GFG36774.1"/>
    </source>
</evidence>
<name>A0A6L2PX22_COPFO</name>
<evidence type="ECO:0000256" key="4">
    <source>
        <dbReference type="ARBA" id="ARBA00012483"/>
    </source>
</evidence>
<dbReference type="GO" id="GO:0008270">
    <property type="term" value="F:zinc ion binding"/>
    <property type="evidence" value="ECO:0007669"/>
    <property type="project" value="UniProtKB-KW"/>
</dbReference>
<feature type="domain" description="SIAH-type" evidence="12">
    <location>
        <begin position="77"/>
        <end position="139"/>
    </location>
</feature>
<dbReference type="AlphaFoldDB" id="A0A6L2PX22"/>
<evidence type="ECO:0000256" key="10">
    <source>
        <dbReference type="PROSITE-ProRule" id="PRU00455"/>
    </source>
</evidence>
<evidence type="ECO:0000256" key="1">
    <source>
        <dbReference type="ARBA" id="ARBA00000900"/>
    </source>
</evidence>
<evidence type="ECO:0000256" key="9">
    <source>
        <dbReference type="ARBA" id="ARBA00022833"/>
    </source>
</evidence>
<dbReference type="PANTHER" id="PTHR45877:SF2">
    <property type="entry name" value="E3 UBIQUITIN-PROTEIN LIGASE SINA-RELATED"/>
    <property type="match status" value="1"/>
</dbReference>
<dbReference type="GO" id="GO:0031624">
    <property type="term" value="F:ubiquitin conjugating enzyme binding"/>
    <property type="evidence" value="ECO:0007669"/>
    <property type="project" value="TreeGrafter"/>
</dbReference>
<dbReference type="Pfam" id="PF21362">
    <property type="entry name" value="Sina_RING"/>
    <property type="match status" value="1"/>
</dbReference>